<sequence length="228" mass="23433">MTKPIRSLRPQRLATVLLVTALLAACQQPAEKPAEGDPHAGIELPPGHPQIDLSQGGIAAEAGAAQHPPVMSLDGEGLRLVDPDSGATRPLAFGVPLDQLKLVTEKLKGPAEAGRAAECGAGPLAYLSWKDGLTLYALDGLFAGWALDAADSPAAKGKDGKPVPKLTTISGIGIGSTRAQLLDVYDAKIEQTTLGTEFNAAGLSGILDGTGAKAKVTNLWSGVNCVFR</sequence>
<name>A0A7V8REW3_9SPHN</name>
<keyword evidence="4" id="KW-1185">Reference proteome</keyword>
<feature type="signal peptide" evidence="2">
    <location>
        <begin position="1"/>
        <end position="24"/>
    </location>
</feature>
<proteinExistence type="predicted"/>
<comment type="caution">
    <text evidence="3">The sequence shown here is derived from an EMBL/GenBank/DDBJ whole genome shotgun (WGS) entry which is preliminary data.</text>
</comment>
<evidence type="ECO:0000313" key="4">
    <source>
        <dbReference type="Proteomes" id="UP000589292"/>
    </source>
</evidence>
<dbReference type="AlphaFoldDB" id="A0A7V8REW3"/>
<accession>A0A7V8REW3</accession>
<dbReference type="PROSITE" id="PS51257">
    <property type="entry name" value="PROKAR_LIPOPROTEIN"/>
    <property type="match status" value="1"/>
</dbReference>
<keyword evidence="2" id="KW-0732">Signal</keyword>
<evidence type="ECO:0008006" key="5">
    <source>
        <dbReference type="Google" id="ProtNLM"/>
    </source>
</evidence>
<feature type="chain" id="PRO_5030758237" description="Lipoprotein" evidence="2">
    <location>
        <begin position="25"/>
        <end position="228"/>
    </location>
</feature>
<organism evidence="3 4">
    <name type="scientific">Sphingomonas ursincola</name>
    <dbReference type="NCBI Taxonomy" id="56361"/>
    <lineage>
        <taxon>Bacteria</taxon>
        <taxon>Pseudomonadati</taxon>
        <taxon>Pseudomonadota</taxon>
        <taxon>Alphaproteobacteria</taxon>
        <taxon>Sphingomonadales</taxon>
        <taxon>Sphingomonadaceae</taxon>
        <taxon>Sphingomonas</taxon>
    </lineage>
</organism>
<evidence type="ECO:0000256" key="1">
    <source>
        <dbReference type="SAM" id="MobiDB-lite"/>
    </source>
</evidence>
<evidence type="ECO:0000256" key="2">
    <source>
        <dbReference type="SAM" id="SignalP"/>
    </source>
</evidence>
<dbReference type="Proteomes" id="UP000589292">
    <property type="component" value="Unassembled WGS sequence"/>
</dbReference>
<reference evidence="3 4" key="1">
    <citation type="journal article" date="1994" name="Int. J. Syst. Bacteriol.">
        <title>Phylogenetic positions of novel aerobic, bacteriochlorophyll a-containing bacteria and description of Roseococcus thiosulfatophilus gen. nov., sp. nov., Erythromicrobium ramosum gen. nov., sp. nov., and Erythrobacter litoralis sp. nov.</title>
        <authorList>
            <person name="Yurkov V."/>
            <person name="Stackebrandt E."/>
            <person name="Holmes A."/>
            <person name="Fuerst J.A."/>
            <person name="Hugenholtz P."/>
            <person name="Golecki J."/>
            <person name="Gad'on N."/>
            <person name="Gorlenko V.M."/>
            <person name="Kompantseva E.I."/>
            <person name="Drews G."/>
        </authorList>
    </citation>
    <scope>NUCLEOTIDE SEQUENCE [LARGE SCALE GENOMIC DNA]</scope>
    <source>
        <strain evidence="3 4">KR-99</strain>
    </source>
</reference>
<dbReference type="RefSeq" id="WP_181267768.1">
    <property type="nucleotide sequence ID" value="NZ_BAAAGB010000001.1"/>
</dbReference>
<dbReference type="EMBL" id="VDES01000002">
    <property type="protein sequence ID" value="MBA1375190.1"/>
    <property type="molecule type" value="Genomic_DNA"/>
</dbReference>
<feature type="region of interest" description="Disordered" evidence="1">
    <location>
        <begin position="29"/>
        <end position="54"/>
    </location>
</feature>
<gene>
    <name evidence="3" type="ORF">FG486_12645</name>
</gene>
<protein>
    <recommendedName>
        <fullName evidence="5">Lipoprotein</fullName>
    </recommendedName>
</protein>
<evidence type="ECO:0000313" key="3">
    <source>
        <dbReference type="EMBL" id="MBA1375190.1"/>
    </source>
</evidence>